<accession>A0A0B1P7F7</accession>
<comment type="caution">
    <text evidence="1">The sequence shown here is derived from an EMBL/GenBank/DDBJ whole genome shotgun (WGS) entry which is preliminary data.</text>
</comment>
<name>A0A0B1P7F7_UNCNE</name>
<dbReference type="AlphaFoldDB" id="A0A0B1P7F7"/>
<reference evidence="1 2" key="1">
    <citation type="journal article" date="2014" name="BMC Genomics">
        <title>Adaptive genomic structural variation in the grape powdery mildew pathogen, Erysiphe necator.</title>
        <authorList>
            <person name="Jones L."/>
            <person name="Riaz S."/>
            <person name="Morales-Cruz A."/>
            <person name="Amrine K.C."/>
            <person name="McGuire B."/>
            <person name="Gubler W.D."/>
            <person name="Walker M.A."/>
            <person name="Cantu D."/>
        </authorList>
    </citation>
    <scope>NUCLEOTIDE SEQUENCE [LARGE SCALE GENOMIC DNA]</scope>
    <source>
        <strain evidence="2">c</strain>
    </source>
</reference>
<protein>
    <submittedName>
        <fullName evidence="1">Uncharacterized protein</fullName>
    </submittedName>
</protein>
<evidence type="ECO:0000313" key="2">
    <source>
        <dbReference type="Proteomes" id="UP000030854"/>
    </source>
</evidence>
<dbReference type="Proteomes" id="UP000030854">
    <property type="component" value="Unassembled WGS sequence"/>
</dbReference>
<proteinExistence type="predicted"/>
<evidence type="ECO:0000313" key="1">
    <source>
        <dbReference type="EMBL" id="KHJ34637.1"/>
    </source>
</evidence>
<dbReference type="HOGENOM" id="CLU_2689643_0_0_1"/>
<dbReference type="EMBL" id="JNVN01000780">
    <property type="protein sequence ID" value="KHJ34637.1"/>
    <property type="molecule type" value="Genomic_DNA"/>
</dbReference>
<organism evidence="1 2">
    <name type="scientific">Uncinula necator</name>
    <name type="common">Grape powdery mildew</name>
    <dbReference type="NCBI Taxonomy" id="52586"/>
    <lineage>
        <taxon>Eukaryota</taxon>
        <taxon>Fungi</taxon>
        <taxon>Dikarya</taxon>
        <taxon>Ascomycota</taxon>
        <taxon>Pezizomycotina</taxon>
        <taxon>Leotiomycetes</taxon>
        <taxon>Erysiphales</taxon>
        <taxon>Erysiphaceae</taxon>
        <taxon>Erysiphe</taxon>
    </lineage>
</organism>
<keyword evidence="2" id="KW-1185">Reference proteome</keyword>
<sequence length="74" mass="8726">MNIKTPNPKLHISLFDIHNYQTYRKVIPASSPSCRVQEPKSFDELVLWRCGVFFDRERLRLVLGQLISQQAPIW</sequence>
<gene>
    <name evidence="1" type="ORF">EV44_g1742</name>
</gene>